<reference evidence="1 2" key="1">
    <citation type="submission" date="2021-06" db="EMBL/GenBank/DDBJ databases">
        <title>Caerostris extrusa draft genome.</title>
        <authorList>
            <person name="Kono N."/>
            <person name="Arakawa K."/>
        </authorList>
    </citation>
    <scope>NUCLEOTIDE SEQUENCE [LARGE SCALE GENOMIC DNA]</scope>
</reference>
<sequence>MNQHYGRGPNEGCVKRNSFKHNTTWSKLKQQTCSQQRLNAIYQPAGPYAGTETDSQINKTTVRKRGTKILIGVEQTLG</sequence>
<dbReference type="EMBL" id="BPLR01016309">
    <property type="protein sequence ID" value="GIY82955.1"/>
    <property type="molecule type" value="Genomic_DNA"/>
</dbReference>
<accession>A0AAV4WLV3</accession>
<dbReference type="Proteomes" id="UP001054945">
    <property type="component" value="Unassembled WGS sequence"/>
</dbReference>
<organism evidence="1 2">
    <name type="scientific">Caerostris extrusa</name>
    <name type="common">Bark spider</name>
    <name type="synonym">Caerostris bankana</name>
    <dbReference type="NCBI Taxonomy" id="172846"/>
    <lineage>
        <taxon>Eukaryota</taxon>
        <taxon>Metazoa</taxon>
        <taxon>Ecdysozoa</taxon>
        <taxon>Arthropoda</taxon>
        <taxon>Chelicerata</taxon>
        <taxon>Arachnida</taxon>
        <taxon>Araneae</taxon>
        <taxon>Araneomorphae</taxon>
        <taxon>Entelegynae</taxon>
        <taxon>Araneoidea</taxon>
        <taxon>Araneidae</taxon>
        <taxon>Caerostris</taxon>
    </lineage>
</organism>
<proteinExistence type="predicted"/>
<keyword evidence="2" id="KW-1185">Reference proteome</keyword>
<name>A0AAV4WLV3_CAEEX</name>
<evidence type="ECO:0000313" key="2">
    <source>
        <dbReference type="Proteomes" id="UP001054945"/>
    </source>
</evidence>
<dbReference type="AlphaFoldDB" id="A0AAV4WLV3"/>
<gene>
    <name evidence="1" type="ORF">CEXT_293031</name>
</gene>
<protein>
    <submittedName>
        <fullName evidence="1">Uncharacterized protein</fullName>
    </submittedName>
</protein>
<evidence type="ECO:0000313" key="1">
    <source>
        <dbReference type="EMBL" id="GIY82955.1"/>
    </source>
</evidence>
<comment type="caution">
    <text evidence="1">The sequence shown here is derived from an EMBL/GenBank/DDBJ whole genome shotgun (WGS) entry which is preliminary data.</text>
</comment>